<keyword evidence="2" id="KW-0378">Hydrolase</keyword>
<dbReference type="STRING" id="290052.ASU35_17575"/>
<dbReference type="GO" id="GO:0016787">
    <property type="term" value="F:hydrolase activity"/>
    <property type="evidence" value="ECO:0007669"/>
    <property type="project" value="UniProtKB-KW"/>
</dbReference>
<keyword evidence="1" id="KW-0479">Metal-binding</keyword>
<evidence type="ECO:0000313" key="4">
    <source>
        <dbReference type="EMBL" id="KSV60047.1"/>
    </source>
</evidence>
<dbReference type="PANTHER" id="PTHR42988:SF2">
    <property type="entry name" value="CYCLIC NUCLEOTIDE PHOSPHODIESTERASE CBUA0032-RELATED"/>
    <property type="match status" value="1"/>
</dbReference>
<dbReference type="EMBL" id="LNAM01000056">
    <property type="protein sequence ID" value="KSV60047.1"/>
    <property type="molecule type" value="Genomic_DNA"/>
</dbReference>
<sequence length="306" mass="35900">MEQLEQIGIQTLVIPGNHDINNPYAYKITDEGITKAENITAEDFVSIYEEYGYGEAIERDKNSLSYAAEISEGLWVLMFDTCIYQNRFSEEGTLSYETKEWALEIAKKAKKQEKQLLCVSHHNMLQHNKYFDTYYTVSNSERFVGELVEQGVRLNLSGHMHIMNIVQSKVDKEESFYDVALESLAVWPNLYGQLDINKTKEMCYTTHQIEYPGNSYQYLYLSSWQKACEELSEYPVTEQEKNSMAAFLTRINEDYFSGRLKEKEFYTEQKAYTLWKEKAEDSFFAIYMEEILNTKCLDNTWLLLEN</sequence>
<evidence type="ECO:0000313" key="5">
    <source>
        <dbReference type="Proteomes" id="UP000054874"/>
    </source>
</evidence>
<comment type="caution">
    <text evidence="4">The sequence shown here is derived from an EMBL/GenBank/DDBJ whole genome shotgun (WGS) entry which is preliminary data.</text>
</comment>
<dbReference type="InterPro" id="IPR050884">
    <property type="entry name" value="CNP_phosphodiesterase-III"/>
</dbReference>
<dbReference type="Pfam" id="PF17839">
    <property type="entry name" value="CNP_C_terminal"/>
    <property type="match status" value="1"/>
</dbReference>
<dbReference type="Gene3D" id="3.60.21.10">
    <property type="match status" value="1"/>
</dbReference>
<dbReference type="Proteomes" id="UP000054874">
    <property type="component" value="Unassembled WGS sequence"/>
</dbReference>
<dbReference type="RefSeq" id="WP_058351724.1">
    <property type="nucleotide sequence ID" value="NZ_CABMMD010000056.1"/>
</dbReference>
<dbReference type="PANTHER" id="PTHR42988">
    <property type="entry name" value="PHOSPHOHYDROLASE"/>
    <property type="match status" value="1"/>
</dbReference>
<keyword evidence="5" id="KW-1185">Reference proteome</keyword>
<dbReference type="OrthoDB" id="2036332at2"/>
<feature type="domain" description="Cyclic nucleotide phosphodiesterase C-terminal" evidence="3">
    <location>
        <begin position="218"/>
        <end position="294"/>
    </location>
</feature>
<dbReference type="SUPFAM" id="SSF56300">
    <property type="entry name" value="Metallo-dependent phosphatases"/>
    <property type="match status" value="1"/>
</dbReference>
<accession>A0A0V8QHK0</accession>
<evidence type="ECO:0000256" key="1">
    <source>
        <dbReference type="ARBA" id="ARBA00022723"/>
    </source>
</evidence>
<dbReference type="InterPro" id="IPR029052">
    <property type="entry name" value="Metallo-depent_PP-like"/>
</dbReference>
<name>A0A0V8QHK0_9FIRM</name>
<dbReference type="GO" id="GO:0046872">
    <property type="term" value="F:metal ion binding"/>
    <property type="evidence" value="ECO:0007669"/>
    <property type="project" value="UniProtKB-KW"/>
</dbReference>
<organism evidence="4 5">
    <name type="scientific">Acetivibrio ethanolgignens</name>
    <dbReference type="NCBI Taxonomy" id="290052"/>
    <lineage>
        <taxon>Bacteria</taxon>
        <taxon>Bacillati</taxon>
        <taxon>Bacillota</taxon>
        <taxon>Clostridia</taxon>
        <taxon>Eubacteriales</taxon>
        <taxon>Oscillospiraceae</taxon>
        <taxon>Acetivibrio</taxon>
    </lineage>
</organism>
<dbReference type="AlphaFoldDB" id="A0A0V8QHK0"/>
<dbReference type="InterPro" id="IPR040869">
    <property type="entry name" value="CNP_C"/>
</dbReference>
<evidence type="ECO:0000259" key="3">
    <source>
        <dbReference type="Pfam" id="PF17839"/>
    </source>
</evidence>
<proteinExistence type="predicted"/>
<gene>
    <name evidence="4" type="ORF">ASU35_17575</name>
</gene>
<protein>
    <recommendedName>
        <fullName evidence="3">Cyclic nucleotide phosphodiesterase C-terminal domain-containing protein</fullName>
    </recommendedName>
</protein>
<reference evidence="4 5" key="1">
    <citation type="submission" date="2015-11" db="EMBL/GenBank/DDBJ databases">
        <title>Butyribacter intestini gen. nov., sp. nov., a butyric acid-producing bacterium of the family Lachnospiraceae isolated from the human faeces.</title>
        <authorList>
            <person name="Zou Y."/>
            <person name="Xue W."/>
            <person name="Luo G."/>
            <person name="Lv M."/>
        </authorList>
    </citation>
    <scope>NUCLEOTIDE SEQUENCE [LARGE SCALE GENOMIC DNA]</scope>
    <source>
        <strain evidence="4 5">ACET-33324</strain>
    </source>
</reference>
<evidence type="ECO:0000256" key="2">
    <source>
        <dbReference type="ARBA" id="ARBA00022801"/>
    </source>
</evidence>